<organism evidence="1 2">
    <name type="scientific">Liparis tanakae</name>
    <name type="common">Tanaka's snailfish</name>
    <dbReference type="NCBI Taxonomy" id="230148"/>
    <lineage>
        <taxon>Eukaryota</taxon>
        <taxon>Metazoa</taxon>
        <taxon>Chordata</taxon>
        <taxon>Craniata</taxon>
        <taxon>Vertebrata</taxon>
        <taxon>Euteleostomi</taxon>
        <taxon>Actinopterygii</taxon>
        <taxon>Neopterygii</taxon>
        <taxon>Teleostei</taxon>
        <taxon>Neoteleostei</taxon>
        <taxon>Acanthomorphata</taxon>
        <taxon>Eupercaria</taxon>
        <taxon>Perciformes</taxon>
        <taxon>Cottioidei</taxon>
        <taxon>Cottales</taxon>
        <taxon>Liparidae</taxon>
        <taxon>Liparis</taxon>
    </lineage>
</organism>
<protein>
    <submittedName>
        <fullName evidence="1">Uncharacterized protein</fullName>
    </submittedName>
</protein>
<dbReference type="Proteomes" id="UP000314294">
    <property type="component" value="Unassembled WGS sequence"/>
</dbReference>
<dbReference type="EMBL" id="SRLO01000006">
    <property type="protein sequence ID" value="TNN88319.1"/>
    <property type="molecule type" value="Genomic_DNA"/>
</dbReference>
<accession>A0A4Z2JDM2</accession>
<comment type="caution">
    <text evidence="1">The sequence shown here is derived from an EMBL/GenBank/DDBJ whole genome shotgun (WGS) entry which is preliminary data.</text>
</comment>
<keyword evidence="2" id="KW-1185">Reference proteome</keyword>
<sequence>MSTSMSTFTSSELSGLQKSTCRWRHSQTLEHKLDIYPSKRVMSAKAKATSPRSRRTLILSVRLNSPLDSIYNPDLPPIHQSPPVMQQHHLIARPTEEALLLAVRLSPSEARKERALILELMLG</sequence>
<gene>
    <name evidence="1" type="ORF">EYF80_001535</name>
</gene>
<reference evidence="1 2" key="1">
    <citation type="submission" date="2019-03" db="EMBL/GenBank/DDBJ databases">
        <title>First draft genome of Liparis tanakae, snailfish: a comprehensive survey of snailfish specific genes.</title>
        <authorList>
            <person name="Kim W."/>
            <person name="Song I."/>
            <person name="Jeong J.-H."/>
            <person name="Kim D."/>
            <person name="Kim S."/>
            <person name="Ryu S."/>
            <person name="Song J.Y."/>
            <person name="Lee S.K."/>
        </authorList>
    </citation>
    <scope>NUCLEOTIDE SEQUENCE [LARGE SCALE GENOMIC DNA]</scope>
    <source>
        <tissue evidence="1">Muscle</tissue>
    </source>
</reference>
<proteinExistence type="predicted"/>
<dbReference type="AlphaFoldDB" id="A0A4Z2JDM2"/>
<evidence type="ECO:0000313" key="1">
    <source>
        <dbReference type="EMBL" id="TNN88319.1"/>
    </source>
</evidence>
<evidence type="ECO:0000313" key="2">
    <source>
        <dbReference type="Proteomes" id="UP000314294"/>
    </source>
</evidence>
<name>A0A4Z2JDM2_9TELE</name>